<sequence>ASSNGAVTSVNQKLSDHRAQRVIWSRSLTNVCIGINNKKSTQLLITTIGKADCADQPSAEDHFIKPQRRMNDKSIRFDSLRSALTPQSLPYFHLFSAQTKVRLCARTNMQQ</sequence>
<protein>
    <submittedName>
        <fullName evidence="1">Uncharacterized protein</fullName>
    </submittedName>
</protein>
<evidence type="ECO:0000313" key="2">
    <source>
        <dbReference type="Proteomes" id="UP000031036"/>
    </source>
</evidence>
<dbReference type="AlphaFoldDB" id="A0A0B2W4B6"/>
<dbReference type="EMBL" id="JPKZ01000224">
    <property type="protein sequence ID" value="KHN88524.1"/>
    <property type="molecule type" value="Genomic_DNA"/>
</dbReference>
<keyword evidence="2" id="KW-1185">Reference proteome</keyword>
<gene>
    <name evidence="1" type="ORF">Tcan_00852</name>
</gene>
<reference evidence="1 2" key="1">
    <citation type="submission" date="2014-11" db="EMBL/GenBank/DDBJ databases">
        <title>Genetic blueprint of the zoonotic pathogen Toxocara canis.</title>
        <authorList>
            <person name="Zhu X.-Q."/>
            <person name="Korhonen P.K."/>
            <person name="Cai H."/>
            <person name="Young N.D."/>
            <person name="Nejsum P."/>
            <person name="von Samson-Himmelstjerna G."/>
            <person name="Boag P.R."/>
            <person name="Tan P."/>
            <person name="Li Q."/>
            <person name="Min J."/>
            <person name="Yang Y."/>
            <person name="Wang X."/>
            <person name="Fang X."/>
            <person name="Hall R.S."/>
            <person name="Hofmann A."/>
            <person name="Sternberg P.W."/>
            <person name="Jex A.R."/>
            <person name="Gasser R.B."/>
        </authorList>
    </citation>
    <scope>NUCLEOTIDE SEQUENCE [LARGE SCALE GENOMIC DNA]</scope>
    <source>
        <strain evidence="1">PN_DK_2014</strain>
    </source>
</reference>
<comment type="caution">
    <text evidence="1">The sequence shown here is derived from an EMBL/GenBank/DDBJ whole genome shotgun (WGS) entry which is preliminary data.</text>
</comment>
<feature type="non-terminal residue" evidence="1">
    <location>
        <position position="111"/>
    </location>
</feature>
<evidence type="ECO:0000313" key="1">
    <source>
        <dbReference type="EMBL" id="KHN88524.1"/>
    </source>
</evidence>
<accession>A0A0B2W4B6</accession>
<feature type="non-terminal residue" evidence="1">
    <location>
        <position position="1"/>
    </location>
</feature>
<proteinExistence type="predicted"/>
<dbReference type="Proteomes" id="UP000031036">
    <property type="component" value="Unassembled WGS sequence"/>
</dbReference>
<name>A0A0B2W4B6_TOXCA</name>
<organism evidence="1 2">
    <name type="scientific">Toxocara canis</name>
    <name type="common">Canine roundworm</name>
    <dbReference type="NCBI Taxonomy" id="6265"/>
    <lineage>
        <taxon>Eukaryota</taxon>
        <taxon>Metazoa</taxon>
        <taxon>Ecdysozoa</taxon>
        <taxon>Nematoda</taxon>
        <taxon>Chromadorea</taxon>
        <taxon>Rhabditida</taxon>
        <taxon>Spirurina</taxon>
        <taxon>Ascaridomorpha</taxon>
        <taxon>Ascaridoidea</taxon>
        <taxon>Toxocaridae</taxon>
        <taxon>Toxocara</taxon>
    </lineage>
</organism>